<accession>A0A9Q0YCZ8</accession>
<evidence type="ECO:0000313" key="4">
    <source>
        <dbReference type="Proteomes" id="UP001152320"/>
    </source>
</evidence>
<sequence>MPVIEGCDHNSFCSLEVNSQRSLKCSLYGIRPLVQPEWVILTDISHEPVELQNHQYTTTNYDNGTFDVHLTTEFSVLSTSQDTLTVACKVKTFGKVLSTSIGVLISDNQNPSTTVSSHGKAKFHLLWITVPFICVVLAGVLFLSKTVLTRRNNTTTAPVKDQEMTPMMEADTQHVQAKVATEPNKGEMIEQPLPRRSNENVNVKEVFIQQLQNKYKLQYDAIRPIPYIRDKMYNVKSIFVESTIEALLSNDQFDDSDAGSWEKLNNYHQLLKFDSSNSSRKIVQGDPGYGKSTLTLQMAYDWSTKQTYSPLCEKEILILLRLRQLFRITSIYRAIRLFLLPRDTIINETDIKDILQKSSSAVVILDGFDEYPHQDGENLTDVNRIIAGDMFQEFHVIICTRPLSMPGQFPPGTQRTRLNGFDRRAQEAYIKKAVTNNTEVAEKIHARLKENPVLGDFCQVPLFFVMFSHMTKDNEKFQAVNSATSFFRHVISCFHSHLQNKVTDENVKHYKIFENDHTNLDKLSFQVLSNNQEITWRKEELRKHIGDQFYDYYVRLGILCEEEIFDSSIDEFSSEVSPYRVDVHFYHKLFCEWYAAHYLSRLAENMNFLKLKKLLRKLDLFELHYVFRFACGLNAEAARKILKHLNSVKGGEQFAILCILEQSGKFVDIKENVSKLCFEVINLYRDDSRVLQRSTIQLMIIASRNEVPISSVWLRNCLNSVDVSGEYLRLNTGLSLPRLDTMIELHIYSEGAKITLPEVTNIVKFATLSRTIKEIRFHLCVLPRSLEYQPVLKQLNERFIKVSWAPDAFTKFLLGRRGLWENKDGSELNESAYQKQVTFPKFDLTWYRNIS</sequence>
<dbReference type="Gene3D" id="3.40.50.300">
    <property type="entry name" value="P-loop containing nucleotide triphosphate hydrolases"/>
    <property type="match status" value="1"/>
</dbReference>
<keyword evidence="4" id="KW-1185">Reference proteome</keyword>
<protein>
    <submittedName>
        <fullName evidence="3">NLR family CARD domain-containing protein 4</fullName>
    </submittedName>
</protein>
<dbReference type="Pfam" id="PF05729">
    <property type="entry name" value="NACHT"/>
    <property type="match status" value="1"/>
</dbReference>
<organism evidence="3 4">
    <name type="scientific">Holothuria leucospilota</name>
    <name type="common">Black long sea cucumber</name>
    <name type="synonym">Mertensiothuria leucospilota</name>
    <dbReference type="NCBI Taxonomy" id="206669"/>
    <lineage>
        <taxon>Eukaryota</taxon>
        <taxon>Metazoa</taxon>
        <taxon>Echinodermata</taxon>
        <taxon>Eleutherozoa</taxon>
        <taxon>Echinozoa</taxon>
        <taxon>Holothuroidea</taxon>
        <taxon>Aspidochirotacea</taxon>
        <taxon>Aspidochirotida</taxon>
        <taxon>Holothuriidae</taxon>
        <taxon>Holothuria</taxon>
    </lineage>
</organism>
<dbReference type="OrthoDB" id="120976at2759"/>
<feature type="domain" description="NACHT" evidence="2">
    <location>
        <begin position="282"/>
        <end position="435"/>
    </location>
</feature>
<evidence type="ECO:0000313" key="3">
    <source>
        <dbReference type="EMBL" id="KAJ8019241.1"/>
    </source>
</evidence>
<dbReference type="SUPFAM" id="SSF52540">
    <property type="entry name" value="P-loop containing nucleoside triphosphate hydrolases"/>
    <property type="match status" value="1"/>
</dbReference>
<name>A0A9Q0YCZ8_HOLLE</name>
<gene>
    <name evidence="3" type="ORF">HOLleu_42298</name>
</gene>
<dbReference type="InterPro" id="IPR007111">
    <property type="entry name" value="NACHT_NTPase"/>
</dbReference>
<evidence type="ECO:0000256" key="1">
    <source>
        <dbReference type="SAM" id="Phobius"/>
    </source>
</evidence>
<evidence type="ECO:0000259" key="2">
    <source>
        <dbReference type="Pfam" id="PF05729"/>
    </source>
</evidence>
<dbReference type="AlphaFoldDB" id="A0A9Q0YCZ8"/>
<feature type="transmembrane region" description="Helical" evidence="1">
    <location>
        <begin position="125"/>
        <end position="144"/>
    </location>
</feature>
<dbReference type="InterPro" id="IPR027417">
    <property type="entry name" value="P-loop_NTPase"/>
</dbReference>
<dbReference type="EMBL" id="JAIZAY010000051">
    <property type="protein sequence ID" value="KAJ8019241.1"/>
    <property type="molecule type" value="Genomic_DNA"/>
</dbReference>
<reference evidence="3" key="1">
    <citation type="submission" date="2021-10" db="EMBL/GenBank/DDBJ databases">
        <title>Tropical sea cucumber genome reveals ecological adaptation and Cuvierian tubules defense mechanism.</title>
        <authorList>
            <person name="Chen T."/>
        </authorList>
    </citation>
    <scope>NUCLEOTIDE SEQUENCE</scope>
    <source>
        <strain evidence="3">Nanhai2018</strain>
        <tissue evidence="3">Muscle</tissue>
    </source>
</reference>
<keyword evidence="1" id="KW-0472">Membrane</keyword>
<keyword evidence="1" id="KW-0812">Transmembrane</keyword>
<dbReference type="PANTHER" id="PTHR46312">
    <property type="entry name" value="NACHT DOMAIN-CONTAINING PROTEIN"/>
    <property type="match status" value="1"/>
</dbReference>
<dbReference type="PANTHER" id="PTHR46312:SF2">
    <property type="entry name" value="NUCLEOTIDE-BINDING OLIGOMERIZATION DOMAIN-CONTAINING PROTEIN 2-LIKE"/>
    <property type="match status" value="1"/>
</dbReference>
<dbReference type="Proteomes" id="UP001152320">
    <property type="component" value="Unassembled WGS sequence"/>
</dbReference>
<comment type="caution">
    <text evidence="3">The sequence shown here is derived from an EMBL/GenBank/DDBJ whole genome shotgun (WGS) entry which is preliminary data.</text>
</comment>
<keyword evidence="1" id="KW-1133">Transmembrane helix</keyword>
<proteinExistence type="predicted"/>